<dbReference type="OrthoDB" id="9814591at2"/>
<dbReference type="PATRIC" id="fig|1208920.3.peg.324"/>
<evidence type="ECO:0000256" key="6">
    <source>
        <dbReference type="ARBA" id="ARBA00023316"/>
    </source>
</evidence>
<keyword evidence="7" id="KW-0997">Cell inner membrane</keyword>
<dbReference type="PANTHER" id="PTHR30518:SF2">
    <property type="entry name" value="ENDOLYTIC MUREIN TRANSGLYCOSYLASE"/>
    <property type="match status" value="1"/>
</dbReference>
<dbReference type="KEGG" id="kon:CONE_0571"/>
<name>M1LW96_9PROT</name>
<evidence type="ECO:0000256" key="7">
    <source>
        <dbReference type="HAMAP-Rule" id="MF_02065"/>
    </source>
</evidence>
<dbReference type="PANTHER" id="PTHR30518">
    <property type="entry name" value="ENDOLYTIC MUREIN TRANSGLYCOSYLASE"/>
    <property type="match status" value="1"/>
</dbReference>
<evidence type="ECO:0000256" key="2">
    <source>
        <dbReference type="ARBA" id="ARBA00022692"/>
    </source>
</evidence>
<dbReference type="HAMAP" id="MF_02065">
    <property type="entry name" value="MltG"/>
    <property type="match status" value="1"/>
</dbReference>
<organism evidence="8 9">
    <name type="scientific">Candidatus Kinetoplastidibacterium stringomonadis TCC290E</name>
    <dbReference type="NCBI Taxonomy" id="1208920"/>
    <lineage>
        <taxon>Bacteria</taxon>
        <taxon>Pseudomonadati</taxon>
        <taxon>Pseudomonadota</taxon>
        <taxon>Betaproteobacteria</taxon>
        <taxon>Candidatus Kinetoplastidibacterium</taxon>
    </lineage>
</organism>
<dbReference type="STRING" id="1208920.CONE_0571"/>
<dbReference type="GO" id="GO:0009252">
    <property type="term" value="P:peptidoglycan biosynthetic process"/>
    <property type="evidence" value="ECO:0007669"/>
    <property type="project" value="UniProtKB-UniRule"/>
</dbReference>
<evidence type="ECO:0000313" key="8">
    <source>
        <dbReference type="EMBL" id="AGF48336.1"/>
    </source>
</evidence>
<keyword evidence="5 7" id="KW-0456">Lyase</keyword>
<dbReference type="GO" id="GO:0005886">
    <property type="term" value="C:plasma membrane"/>
    <property type="evidence" value="ECO:0007669"/>
    <property type="project" value="UniProtKB-SubCell"/>
</dbReference>
<evidence type="ECO:0000256" key="3">
    <source>
        <dbReference type="ARBA" id="ARBA00022989"/>
    </source>
</evidence>
<keyword evidence="3 7" id="KW-1133">Transmembrane helix</keyword>
<dbReference type="Proteomes" id="UP000011541">
    <property type="component" value="Chromosome"/>
</dbReference>
<sequence>MFLKKFFTVVQLFFFIAGCFFLCLIMDYFVWIIKPLDTSKNISYEFIVKSGDNTRNIVTSIKDSGLDISENKFICVSYICRLDKNFKAGIYKITNIDSPISLMKKLVNGDCIQNANSKVIFIEGWKFNQFREELRNNPNLKQTIIGISDDDLMKMIGSDILYPEGLFYPDTYYITPGLSDLDILKTSYKKNQTIITNLWENRQKDLPINTPYEALILASIIEKETGIAEERSLISGVFINRLKLGMRLQSDPTVIYGMGAMFDGKLRHIDLKKDTPWNTYTRFGLPLTPISSINISSIMAALHPEKHNYIYFVSKGDGTTDFSEDLSSHNTKVYNFIIKRGLHFVR</sequence>
<feature type="site" description="Important for catalytic activity" evidence="7">
    <location>
        <position position="224"/>
    </location>
</feature>
<dbReference type="EC" id="4.2.2.29" evidence="7"/>
<keyword evidence="1 7" id="KW-1003">Cell membrane</keyword>
<protein>
    <recommendedName>
        <fullName evidence="7">Endolytic murein transglycosylase</fullName>
        <ecNumber evidence="7">4.2.2.29</ecNumber>
    </recommendedName>
    <alternativeName>
        <fullName evidence="7">Peptidoglycan lytic transglycosylase</fullName>
    </alternativeName>
    <alternativeName>
        <fullName evidence="7">Peptidoglycan polymerization terminase</fullName>
    </alternativeName>
</protein>
<dbReference type="PROSITE" id="PS51257">
    <property type="entry name" value="PROKAR_LIPOPROTEIN"/>
    <property type="match status" value="1"/>
</dbReference>
<proteinExistence type="inferred from homology"/>
<keyword evidence="4 7" id="KW-0472">Membrane</keyword>
<comment type="catalytic activity">
    <reaction evidence="7">
        <text>a peptidoglycan chain = a peptidoglycan chain with N-acetyl-1,6-anhydromuramyl-[peptide] at the reducing end + a peptidoglycan chain with N-acetylglucosamine at the non-reducing end.</text>
        <dbReference type="EC" id="4.2.2.29"/>
    </reaction>
</comment>
<dbReference type="Gene3D" id="3.30.160.60">
    <property type="entry name" value="Classic Zinc Finger"/>
    <property type="match status" value="1"/>
</dbReference>
<evidence type="ECO:0000256" key="4">
    <source>
        <dbReference type="ARBA" id="ARBA00023136"/>
    </source>
</evidence>
<dbReference type="GO" id="GO:0071555">
    <property type="term" value="P:cell wall organization"/>
    <property type="evidence" value="ECO:0007669"/>
    <property type="project" value="UniProtKB-KW"/>
</dbReference>
<keyword evidence="6 7" id="KW-0961">Cell wall biogenesis/degradation</keyword>
<dbReference type="Pfam" id="PF02618">
    <property type="entry name" value="YceG"/>
    <property type="match status" value="1"/>
</dbReference>
<feature type="transmembrane region" description="Helical" evidence="7">
    <location>
        <begin position="12"/>
        <end position="33"/>
    </location>
</feature>
<dbReference type="CDD" id="cd08010">
    <property type="entry name" value="MltG_like"/>
    <property type="match status" value="1"/>
</dbReference>
<gene>
    <name evidence="7" type="primary">mltG</name>
    <name evidence="8" type="ORF">CONE_0571</name>
</gene>
<dbReference type="eggNOG" id="COG1559">
    <property type="taxonomic scope" value="Bacteria"/>
</dbReference>
<evidence type="ECO:0000256" key="1">
    <source>
        <dbReference type="ARBA" id="ARBA00022475"/>
    </source>
</evidence>
<keyword evidence="9" id="KW-1185">Reference proteome</keyword>
<dbReference type="InterPro" id="IPR003770">
    <property type="entry name" value="MLTG-like"/>
</dbReference>
<accession>M1LW96</accession>
<dbReference type="HOGENOM" id="CLU_025574_0_2_4"/>
<dbReference type="RefSeq" id="WP_015397023.1">
    <property type="nucleotide sequence ID" value="NC_020299.1"/>
</dbReference>
<comment type="subcellular location">
    <subcellularLocation>
        <location evidence="7">Cell inner membrane</location>
        <topology evidence="7">Single-pass membrane protein</topology>
    </subcellularLocation>
</comment>
<keyword evidence="2 7" id="KW-0812">Transmembrane</keyword>
<dbReference type="AlphaFoldDB" id="M1LW96"/>
<dbReference type="EMBL" id="CP003805">
    <property type="protein sequence ID" value="AGF48336.1"/>
    <property type="molecule type" value="Genomic_DNA"/>
</dbReference>
<dbReference type="NCBIfam" id="TIGR00247">
    <property type="entry name" value="endolytic transglycosylase MltG"/>
    <property type="match status" value="1"/>
</dbReference>
<evidence type="ECO:0000256" key="5">
    <source>
        <dbReference type="ARBA" id="ARBA00023239"/>
    </source>
</evidence>
<evidence type="ECO:0000313" key="9">
    <source>
        <dbReference type="Proteomes" id="UP000011541"/>
    </source>
</evidence>
<comment type="similarity">
    <text evidence="7">Belongs to the transglycosylase MltG family.</text>
</comment>
<comment type="function">
    <text evidence="7">Functions as a peptidoglycan terminase that cleaves nascent peptidoglycan strands endolytically to terminate their elongation.</text>
</comment>
<dbReference type="GO" id="GO:0008932">
    <property type="term" value="F:lytic endotransglycosylase activity"/>
    <property type="evidence" value="ECO:0007669"/>
    <property type="project" value="UniProtKB-UniRule"/>
</dbReference>
<reference evidence="8 9" key="1">
    <citation type="journal article" date="2013" name="Genome Biol. Evol.">
        <title>Genome evolution and phylogenomic analysis of candidatus kinetoplastibacterium, the betaproteobacterial endosymbionts of strigomonas and angomonas.</title>
        <authorList>
            <person name="Alves J.M."/>
            <person name="Serrano M.G."/>
            <person name="Maia da Silva F."/>
            <person name="Voegtly L.J."/>
            <person name="Matveyev A.V."/>
            <person name="Teixeira M.M."/>
            <person name="Camargo E.P."/>
            <person name="Buck G.A."/>
        </authorList>
    </citation>
    <scope>NUCLEOTIDE SEQUENCE [LARGE SCALE GENOMIC DNA]</scope>
    <source>
        <strain evidence="8 9">TCC290E</strain>
    </source>
</reference>